<feature type="transmembrane region" description="Helical" evidence="1">
    <location>
        <begin position="87"/>
        <end position="109"/>
    </location>
</feature>
<organism evidence="3 4">
    <name type="scientific">Delftia lacustris</name>
    <dbReference type="NCBI Taxonomy" id="558537"/>
    <lineage>
        <taxon>Bacteria</taxon>
        <taxon>Pseudomonadati</taxon>
        <taxon>Pseudomonadota</taxon>
        <taxon>Betaproteobacteria</taxon>
        <taxon>Burkholderiales</taxon>
        <taxon>Comamonadaceae</taxon>
        <taxon>Delftia</taxon>
    </lineage>
</organism>
<dbReference type="CDD" id="cd06259">
    <property type="entry name" value="YdcF-like"/>
    <property type="match status" value="1"/>
</dbReference>
<dbReference type="Proteomes" id="UP000183417">
    <property type="component" value="Unassembled WGS sequence"/>
</dbReference>
<protein>
    <submittedName>
        <fullName evidence="3">Uncharacterized SAM-binding protein YcdF, DUF218 family</fullName>
    </submittedName>
</protein>
<dbReference type="InterPro" id="IPR014729">
    <property type="entry name" value="Rossmann-like_a/b/a_fold"/>
</dbReference>
<accession>A0A1H3NLW3</accession>
<dbReference type="InterPro" id="IPR003848">
    <property type="entry name" value="DUF218"/>
</dbReference>
<dbReference type="EMBL" id="FNPE01000009">
    <property type="protein sequence ID" value="SDY89415.1"/>
    <property type="molecule type" value="Genomic_DNA"/>
</dbReference>
<dbReference type="PANTHER" id="PTHR30336:SF20">
    <property type="entry name" value="DUF218 DOMAIN-CONTAINING PROTEIN"/>
    <property type="match status" value="1"/>
</dbReference>
<dbReference type="GeneID" id="94692294"/>
<evidence type="ECO:0000313" key="3">
    <source>
        <dbReference type="EMBL" id="SDY89415.1"/>
    </source>
</evidence>
<dbReference type="GO" id="GO:0005886">
    <property type="term" value="C:plasma membrane"/>
    <property type="evidence" value="ECO:0007669"/>
    <property type="project" value="TreeGrafter"/>
</dbReference>
<feature type="transmembrane region" description="Helical" evidence="1">
    <location>
        <begin position="28"/>
        <end position="50"/>
    </location>
</feature>
<dbReference type="RefSeq" id="WP_074922106.1">
    <property type="nucleotide sequence ID" value="NZ_CP141274.1"/>
</dbReference>
<name>A0A1H3NLW3_9BURK</name>
<evidence type="ECO:0000256" key="1">
    <source>
        <dbReference type="SAM" id="Phobius"/>
    </source>
</evidence>
<evidence type="ECO:0000313" key="4">
    <source>
        <dbReference type="Proteomes" id="UP000183417"/>
    </source>
</evidence>
<keyword evidence="1" id="KW-1133">Transmembrane helix</keyword>
<gene>
    <name evidence="3" type="ORF">SAMN05421547_10921</name>
</gene>
<dbReference type="Pfam" id="PF02698">
    <property type="entry name" value="DUF218"/>
    <property type="match status" value="1"/>
</dbReference>
<feature type="transmembrane region" description="Helical" evidence="1">
    <location>
        <begin position="56"/>
        <end position="75"/>
    </location>
</feature>
<keyword evidence="1" id="KW-0472">Membrane</keyword>
<dbReference type="Gene3D" id="3.40.50.620">
    <property type="entry name" value="HUPs"/>
    <property type="match status" value="1"/>
</dbReference>
<sequence>MHKLSAAPGPVPGRNAVAGIRRLGSLQWLGLITGAVLLGDAVVLMARGMFNLGVTLPAVLGLLFMACSFWRAAIARRLRASAWLRRAWWLGWAALAMWLVSLLVFWAHLLSASSGLPPDQPVQAIVVLGSATREGQPSLTLAQRLDRAAELAASQPKALVITSGGVDFGESESEGAVMARYLQQRHGIAPERLLMEQRSTSTALNLAWSLPLLQERGVAPDAAIAIVTSDFHTLRAGWIAERSGYGQAFTVGAPTPVTIRANAWLREYFAVISGWVLGEF</sequence>
<keyword evidence="1" id="KW-0812">Transmembrane</keyword>
<proteinExistence type="predicted"/>
<feature type="domain" description="DUF218" evidence="2">
    <location>
        <begin position="123"/>
        <end position="269"/>
    </location>
</feature>
<evidence type="ECO:0000259" key="2">
    <source>
        <dbReference type="Pfam" id="PF02698"/>
    </source>
</evidence>
<dbReference type="InterPro" id="IPR051599">
    <property type="entry name" value="Cell_Envelope_Assoc"/>
</dbReference>
<dbReference type="AlphaFoldDB" id="A0A1H3NLW3"/>
<dbReference type="PANTHER" id="PTHR30336">
    <property type="entry name" value="INNER MEMBRANE PROTEIN, PROBABLE PERMEASE"/>
    <property type="match status" value="1"/>
</dbReference>
<reference evidence="3 4" key="1">
    <citation type="submission" date="2016-10" db="EMBL/GenBank/DDBJ databases">
        <authorList>
            <person name="de Groot N.N."/>
        </authorList>
    </citation>
    <scope>NUCLEOTIDE SEQUENCE [LARGE SCALE GENOMIC DNA]</scope>
    <source>
        <strain evidence="3 4">LMG 24775</strain>
    </source>
</reference>